<dbReference type="GeneID" id="36591239"/>
<evidence type="ECO:0000313" key="3">
    <source>
        <dbReference type="Proteomes" id="UP000235371"/>
    </source>
</evidence>
<dbReference type="InParanoid" id="A0A2J6T8M1"/>
<dbReference type="RefSeq" id="XP_024736275.1">
    <property type="nucleotide sequence ID" value="XM_024883162.1"/>
</dbReference>
<sequence>MPVQAPSHSGMMPLCSLGWAADTSRQQFLPCSVDHIPDLGQSWGRHNPHHYNPSDLGFANRGLCSDVQRSSPVKGTDYWSLYRGPQTGVANSHRVHNVWSSACTRGRGTRTSKDMVTDLGLKQEPRKGGLEVQTAEIATPDGAKDDGNDHAAVDRSRSVSANRLRQGSTGETAEVDSTANLSIHFFLAPGCLFQALVAKDPTS</sequence>
<reference evidence="2 3" key="1">
    <citation type="submission" date="2016-04" db="EMBL/GenBank/DDBJ databases">
        <title>A degradative enzymes factory behind the ericoid mycorrhizal symbiosis.</title>
        <authorList>
            <consortium name="DOE Joint Genome Institute"/>
            <person name="Martino E."/>
            <person name="Morin E."/>
            <person name="Grelet G."/>
            <person name="Kuo A."/>
            <person name="Kohler A."/>
            <person name="Daghino S."/>
            <person name="Barry K."/>
            <person name="Choi C."/>
            <person name="Cichocki N."/>
            <person name="Clum A."/>
            <person name="Copeland A."/>
            <person name="Hainaut M."/>
            <person name="Haridas S."/>
            <person name="Labutti K."/>
            <person name="Lindquist E."/>
            <person name="Lipzen A."/>
            <person name="Khouja H.-R."/>
            <person name="Murat C."/>
            <person name="Ohm R."/>
            <person name="Olson A."/>
            <person name="Spatafora J."/>
            <person name="Veneault-Fourrey C."/>
            <person name="Henrissat B."/>
            <person name="Grigoriev I."/>
            <person name="Martin F."/>
            <person name="Perotto S."/>
        </authorList>
    </citation>
    <scope>NUCLEOTIDE SEQUENCE [LARGE SCALE GENOMIC DNA]</scope>
    <source>
        <strain evidence="2 3">E</strain>
    </source>
</reference>
<organism evidence="2 3">
    <name type="scientific">Hyaloscypha bicolor E</name>
    <dbReference type="NCBI Taxonomy" id="1095630"/>
    <lineage>
        <taxon>Eukaryota</taxon>
        <taxon>Fungi</taxon>
        <taxon>Dikarya</taxon>
        <taxon>Ascomycota</taxon>
        <taxon>Pezizomycotina</taxon>
        <taxon>Leotiomycetes</taxon>
        <taxon>Helotiales</taxon>
        <taxon>Hyaloscyphaceae</taxon>
        <taxon>Hyaloscypha</taxon>
        <taxon>Hyaloscypha bicolor</taxon>
    </lineage>
</organism>
<keyword evidence="3" id="KW-1185">Reference proteome</keyword>
<accession>A0A2J6T8M1</accession>
<gene>
    <name evidence="2" type="ORF">K444DRAFT_630162</name>
</gene>
<dbReference type="AlphaFoldDB" id="A0A2J6T8M1"/>
<feature type="compositionally biased region" description="Basic and acidic residues" evidence="1">
    <location>
        <begin position="142"/>
        <end position="157"/>
    </location>
</feature>
<feature type="compositionally biased region" description="Polar residues" evidence="1">
    <location>
        <begin position="158"/>
        <end position="173"/>
    </location>
</feature>
<feature type="region of interest" description="Disordered" evidence="1">
    <location>
        <begin position="139"/>
        <end position="173"/>
    </location>
</feature>
<dbReference type="Proteomes" id="UP000235371">
    <property type="component" value="Unassembled WGS sequence"/>
</dbReference>
<protein>
    <submittedName>
        <fullName evidence="2">Uncharacterized protein</fullName>
    </submittedName>
</protein>
<dbReference type="EMBL" id="KZ613816">
    <property type="protein sequence ID" value="PMD59371.1"/>
    <property type="molecule type" value="Genomic_DNA"/>
</dbReference>
<proteinExistence type="predicted"/>
<name>A0A2J6T8M1_9HELO</name>
<evidence type="ECO:0000256" key="1">
    <source>
        <dbReference type="SAM" id="MobiDB-lite"/>
    </source>
</evidence>
<evidence type="ECO:0000313" key="2">
    <source>
        <dbReference type="EMBL" id="PMD59371.1"/>
    </source>
</evidence>